<feature type="repeat" description="WD" evidence="5">
    <location>
        <begin position="69"/>
        <end position="104"/>
    </location>
</feature>
<dbReference type="Gene3D" id="2.130.10.10">
    <property type="entry name" value="YVTN repeat-like/Quinoprotein amine dehydrogenase"/>
    <property type="match status" value="1"/>
</dbReference>
<evidence type="ECO:0000256" key="5">
    <source>
        <dbReference type="PROSITE-ProRule" id="PRU00221"/>
    </source>
</evidence>
<dbReference type="InterPro" id="IPR020472">
    <property type="entry name" value="WD40_PAC1"/>
</dbReference>
<dbReference type="PRINTS" id="PR00320">
    <property type="entry name" value="GPROTEINBRPT"/>
</dbReference>
<dbReference type="PANTHER" id="PTHR46202:SF1">
    <property type="entry name" value="DNA EXCISION REPAIR PROTEIN ERCC-8"/>
    <property type="match status" value="1"/>
</dbReference>
<dbReference type="AlphaFoldDB" id="A0A2T2ZXJ8"/>
<evidence type="ECO:0000313" key="7">
    <source>
        <dbReference type="Proteomes" id="UP000241462"/>
    </source>
</evidence>
<dbReference type="GO" id="GO:0000209">
    <property type="term" value="P:protein polyubiquitination"/>
    <property type="evidence" value="ECO:0007669"/>
    <property type="project" value="TreeGrafter"/>
</dbReference>
<keyword evidence="3" id="KW-0227">DNA damage</keyword>
<dbReference type="InParanoid" id="A0A2T2ZXJ8"/>
<keyword evidence="2" id="KW-0677">Repeat</keyword>
<feature type="repeat" description="WD" evidence="5">
    <location>
        <begin position="128"/>
        <end position="170"/>
    </location>
</feature>
<sequence length="516" mass="55003">MDQSLFERATGALGPNVFARLETTRLMRSFRPAPHFRFDGGHKGIVTDGFGGTSEAYSLGVNSPKDQDVWAHQAGVNALAVERFDGRMLISGGTDATIKLWDLEQCGNPHAKHTYKPAATIPRVESTTKGHKFGITHLSFFPTDPGAFLSSSYDQTLKIWDTTEGAQLSGSWDLGSKLYTHAVSPIAHHLLVACGSAHPAVRLVDLRTNAATQTLAPPRPMGNTGGAVLALAWSPRHEHILASGTLDGAVRIWDIRRSSPLLALLDQEDNIGISALRSGATTTTTTGVSTSITSRSNNPLAHGTRLTAKAHAGPVNGLAWTDDGAYLVSAGHDRRIRVWDAATGANTLVSFGPSIRNGQLSNVPLFTTPTGLLSPKKDLLFWPNETEILVMELHEGTIVTRLRPPGASSALAGVRNASRPGERSVRNRITGLVWRGAGAHGGTGSSGIVSGGANAAGGAVFSGRMDGQIHAWMPYCLGDKDDEVVVSDQELHLQNRKRKALDDAYNSLMGNTITWT</sequence>
<dbReference type="EMBL" id="KZ678583">
    <property type="protein sequence ID" value="PSR78960.1"/>
    <property type="molecule type" value="Genomic_DNA"/>
</dbReference>
<dbReference type="SUPFAM" id="SSF50978">
    <property type="entry name" value="WD40 repeat-like"/>
    <property type="match status" value="1"/>
</dbReference>
<dbReference type="GO" id="GO:0043161">
    <property type="term" value="P:proteasome-mediated ubiquitin-dependent protein catabolic process"/>
    <property type="evidence" value="ECO:0007669"/>
    <property type="project" value="TreeGrafter"/>
</dbReference>
<dbReference type="GO" id="GO:0000109">
    <property type="term" value="C:nucleotide-excision repair complex"/>
    <property type="evidence" value="ECO:0007669"/>
    <property type="project" value="TreeGrafter"/>
</dbReference>
<dbReference type="InterPro" id="IPR015943">
    <property type="entry name" value="WD40/YVTN_repeat-like_dom_sf"/>
</dbReference>
<evidence type="ECO:0000256" key="1">
    <source>
        <dbReference type="ARBA" id="ARBA00022574"/>
    </source>
</evidence>
<protein>
    <submittedName>
        <fullName evidence="6">DNA excision repair protein ERCC-8</fullName>
    </submittedName>
</protein>
<dbReference type="SMART" id="SM00320">
    <property type="entry name" value="WD40"/>
    <property type="match status" value="4"/>
</dbReference>
<dbReference type="OrthoDB" id="361494at2759"/>
<dbReference type="PROSITE" id="PS50082">
    <property type="entry name" value="WD_REPEATS_2"/>
    <property type="match status" value="4"/>
</dbReference>
<organism evidence="6 7">
    <name type="scientific">Coniella lustricola</name>
    <dbReference type="NCBI Taxonomy" id="2025994"/>
    <lineage>
        <taxon>Eukaryota</taxon>
        <taxon>Fungi</taxon>
        <taxon>Dikarya</taxon>
        <taxon>Ascomycota</taxon>
        <taxon>Pezizomycotina</taxon>
        <taxon>Sordariomycetes</taxon>
        <taxon>Sordariomycetidae</taxon>
        <taxon>Diaporthales</taxon>
        <taxon>Schizoparmaceae</taxon>
        <taxon>Coniella</taxon>
    </lineage>
</organism>
<feature type="repeat" description="WD" evidence="5">
    <location>
        <begin position="221"/>
        <end position="263"/>
    </location>
</feature>
<dbReference type="InterPro" id="IPR036322">
    <property type="entry name" value="WD40_repeat_dom_sf"/>
</dbReference>
<dbReference type="InterPro" id="IPR019775">
    <property type="entry name" value="WD40_repeat_CS"/>
</dbReference>
<keyword evidence="1 5" id="KW-0853">WD repeat</keyword>
<evidence type="ECO:0000256" key="4">
    <source>
        <dbReference type="ARBA" id="ARBA00023204"/>
    </source>
</evidence>
<dbReference type="InterPro" id="IPR042238">
    <property type="entry name" value="Rad28/ERCC8/Ckn1/ATCSA-1"/>
</dbReference>
<dbReference type="PANTHER" id="PTHR46202">
    <property type="entry name" value="DNA EXCISION REPAIR PROTEIN ERCC-8"/>
    <property type="match status" value="1"/>
</dbReference>
<name>A0A2T2ZXJ8_9PEZI</name>
<dbReference type="GO" id="GO:0031464">
    <property type="term" value="C:Cul4A-RING E3 ubiquitin ligase complex"/>
    <property type="evidence" value="ECO:0007669"/>
    <property type="project" value="TreeGrafter"/>
</dbReference>
<dbReference type="PROSITE" id="PS00678">
    <property type="entry name" value="WD_REPEATS_1"/>
    <property type="match status" value="3"/>
</dbReference>
<evidence type="ECO:0000256" key="2">
    <source>
        <dbReference type="ARBA" id="ARBA00022737"/>
    </source>
</evidence>
<feature type="repeat" description="WD" evidence="5">
    <location>
        <begin position="308"/>
        <end position="349"/>
    </location>
</feature>
<evidence type="ECO:0000313" key="6">
    <source>
        <dbReference type="EMBL" id="PSR78960.1"/>
    </source>
</evidence>
<reference evidence="6 7" key="1">
    <citation type="journal article" date="2018" name="Mycol. Prog.">
        <title>Coniella lustricola, a new species from submerged detritus.</title>
        <authorList>
            <person name="Raudabaugh D.B."/>
            <person name="Iturriaga T."/>
            <person name="Carver A."/>
            <person name="Mondo S."/>
            <person name="Pangilinan J."/>
            <person name="Lipzen A."/>
            <person name="He G."/>
            <person name="Amirebrahimi M."/>
            <person name="Grigoriev I.V."/>
            <person name="Miller A.N."/>
        </authorList>
    </citation>
    <scope>NUCLEOTIDE SEQUENCE [LARGE SCALE GENOMIC DNA]</scope>
    <source>
        <strain evidence="6 7">B22-T-1</strain>
    </source>
</reference>
<dbReference type="Pfam" id="PF00400">
    <property type="entry name" value="WD40"/>
    <property type="match status" value="4"/>
</dbReference>
<proteinExistence type="predicted"/>
<dbReference type="InterPro" id="IPR001680">
    <property type="entry name" value="WD40_rpt"/>
</dbReference>
<dbReference type="SUPFAM" id="SSF50960">
    <property type="entry name" value="TolB, C-terminal domain"/>
    <property type="match status" value="1"/>
</dbReference>
<dbReference type="PROSITE" id="PS50294">
    <property type="entry name" value="WD_REPEATS_REGION"/>
    <property type="match status" value="4"/>
</dbReference>
<evidence type="ECO:0000256" key="3">
    <source>
        <dbReference type="ARBA" id="ARBA00022763"/>
    </source>
</evidence>
<dbReference type="GO" id="GO:0006283">
    <property type="term" value="P:transcription-coupled nucleotide-excision repair"/>
    <property type="evidence" value="ECO:0007669"/>
    <property type="project" value="InterPro"/>
</dbReference>
<dbReference type="STRING" id="2025994.A0A2T2ZXJ8"/>
<dbReference type="Proteomes" id="UP000241462">
    <property type="component" value="Unassembled WGS sequence"/>
</dbReference>
<keyword evidence="7" id="KW-1185">Reference proteome</keyword>
<accession>A0A2T2ZXJ8</accession>
<keyword evidence="4" id="KW-0234">DNA repair</keyword>
<gene>
    <name evidence="6" type="ORF">BD289DRAFT_443104</name>
</gene>